<organism evidence="2 3">
    <name type="scientific">Bradyrhizobium lablabi</name>
    <dbReference type="NCBI Taxonomy" id="722472"/>
    <lineage>
        <taxon>Bacteria</taxon>
        <taxon>Pseudomonadati</taxon>
        <taxon>Pseudomonadota</taxon>
        <taxon>Alphaproteobacteria</taxon>
        <taxon>Hyphomicrobiales</taxon>
        <taxon>Nitrobacteraceae</taxon>
        <taxon>Bradyrhizobium</taxon>
    </lineage>
</organism>
<feature type="chain" id="PRO_5009925755" evidence="1">
    <location>
        <begin position="23"/>
        <end position="75"/>
    </location>
</feature>
<dbReference type="EMBL" id="LT670844">
    <property type="protein sequence ID" value="SHL99543.1"/>
    <property type="molecule type" value="Genomic_DNA"/>
</dbReference>
<protein>
    <submittedName>
        <fullName evidence="2">Uncharacterized protein</fullName>
    </submittedName>
</protein>
<dbReference type="AlphaFoldDB" id="A0A1M7F6E2"/>
<accession>A0A1M7F6E2</accession>
<evidence type="ECO:0000313" key="3">
    <source>
        <dbReference type="Proteomes" id="UP000189935"/>
    </source>
</evidence>
<dbReference type="RefSeq" id="WP_079544391.1">
    <property type="nucleotide sequence ID" value="NZ_LT670844.1"/>
</dbReference>
<feature type="signal peptide" evidence="1">
    <location>
        <begin position="1"/>
        <end position="22"/>
    </location>
</feature>
<evidence type="ECO:0000256" key="1">
    <source>
        <dbReference type="SAM" id="SignalP"/>
    </source>
</evidence>
<sequence length="75" mass="8066">MQKKILTIAGSVLIAFSTVQFAAASEHQGKTHHRITATAQFRHSNAYVEPAPQPEWPGYGYGGYYSGGYSAPAGH</sequence>
<evidence type="ECO:0000313" key="2">
    <source>
        <dbReference type="EMBL" id="SHL99543.1"/>
    </source>
</evidence>
<gene>
    <name evidence="2" type="ORF">SAMN05444159_7399</name>
</gene>
<reference evidence="2 3" key="1">
    <citation type="submission" date="2016-11" db="EMBL/GenBank/DDBJ databases">
        <authorList>
            <person name="Jaros S."/>
            <person name="Januszkiewicz K."/>
            <person name="Wedrychowicz H."/>
        </authorList>
    </citation>
    <scope>NUCLEOTIDE SEQUENCE [LARGE SCALE GENOMIC DNA]</scope>
    <source>
        <strain evidence="2 3">GAS499</strain>
    </source>
</reference>
<keyword evidence="1" id="KW-0732">Signal</keyword>
<proteinExistence type="predicted"/>
<dbReference type="Proteomes" id="UP000189935">
    <property type="component" value="Chromosome I"/>
</dbReference>
<name>A0A1M7F6E2_9BRAD</name>